<comment type="caution">
    <text evidence="7">The sequence shown here is derived from an EMBL/GenBank/DDBJ whole genome shotgun (WGS) entry which is preliminary data.</text>
</comment>
<feature type="signal peptide" evidence="5">
    <location>
        <begin position="1"/>
        <end position="19"/>
    </location>
</feature>
<evidence type="ECO:0000313" key="8">
    <source>
        <dbReference type="Proteomes" id="UP000031599"/>
    </source>
</evidence>
<protein>
    <recommendedName>
        <fullName evidence="6">Pyrrolo-quinoline quinone repeat domain-containing protein</fullName>
    </recommendedName>
</protein>
<evidence type="ECO:0000256" key="5">
    <source>
        <dbReference type="SAM" id="SignalP"/>
    </source>
</evidence>
<dbReference type="Gene3D" id="2.130.10.10">
    <property type="entry name" value="YVTN repeat-like/Quinoprotein amine dehydrogenase"/>
    <property type="match status" value="1"/>
</dbReference>
<feature type="compositionally biased region" description="Acidic residues" evidence="4">
    <location>
        <begin position="39"/>
        <end position="55"/>
    </location>
</feature>
<evidence type="ECO:0000259" key="6">
    <source>
        <dbReference type="Pfam" id="PF13360"/>
    </source>
</evidence>
<keyword evidence="1 5" id="KW-0732">Signal</keyword>
<sequence>MKARAILLPFILLACTDSAAPSSDQGTDTDSEGSGTDEVGTETESESETDSDTGTDTEGTPVCGDGLQAGEELCDDGNDVDLDGCNSDCTPTGAVVWQVDLGVDGFDVAEGTCLATDGATVYFGGTLRNGFSTVGGFLSALNLDGELLWTHTQTAPINDCITTSMGPVVVSYIDEGLALHDSADGTQVWQANMPGAWHPISVADDGDSVVVITVSPAEMYRFGLDGALLDSANFSVPASDSQANVGVGPDGSVYVSGTDDDTGPFFVALDGSFEQQWRIDLPPETVLPIPTHAVGSESTWLSVSREAGNAAVLHEVSFAGEELASHVIDSEVAFDLAIDADHHVLIAQFLSSIVTKRGPDGAVIWTEALEGIPVAVDAVPGDLSVLSLELVDDLCRLTRRYR</sequence>
<dbReference type="Pfam" id="PF13360">
    <property type="entry name" value="PQQ_2"/>
    <property type="match status" value="1"/>
</dbReference>
<dbReference type="PROSITE" id="PS51257">
    <property type="entry name" value="PROKAR_LIPOPROTEIN"/>
    <property type="match status" value="1"/>
</dbReference>
<keyword evidence="2" id="KW-0677">Repeat</keyword>
<dbReference type="InterPro" id="IPR011047">
    <property type="entry name" value="Quinoprotein_ADH-like_sf"/>
</dbReference>
<dbReference type="AlphaFoldDB" id="A0A0C1ZAG4"/>
<proteinExistence type="predicted"/>
<feature type="domain" description="Pyrrolo-quinoline quinone repeat" evidence="6">
    <location>
        <begin position="91"/>
        <end position="195"/>
    </location>
</feature>
<feature type="compositionally biased region" description="Polar residues" evidence="4">
    <location>
        <begin position="19"/>
        <end position="28"/>
    </location>
</feature>
<dbReference type="Proteomes" id="UP000031599">
    <property type="component" value="Unassembled WGS sequence"/>
</dbReference>
<evidence type="ECO:0000313" key="7">
    <source>
        <dbReference type="EMBL" id="KIG14614.1"/>
    </source>
</evidence>
<evidence type="ECO:0000256" key="3">
    <source>
        <dbReference type="ARBA" id="ARBA00023157"/>
    </source>
</evidence>
<dbReference type="NCBIfam" id="TIGR02232">
    <property type="entry name" value="myxo_disulf_rpt"/>
    <property type="match status" value="1"/>
</dbReference>
<evidence type="ECO:0000256" key="2">
    <source>
        <dbReference type="ARBA" id="ARBA00022737"/>
    </source>
</evidence>
<evidence type="ECO:0000256" key="1">
    <source>
        <dbReference type="ARBA" id="ARBA00022729"/>
    </source>
</evidence>
<organism evidence="7 8">
    <name type="scientific">Enhygromyxa salina</name>
    <dbReference type="NCBI Taxonomy" id="215803"/>
    <lineage>
        <taxon>Bacteria</taxon>
        <taxon>Pseudomonadati</taxon>
        <taxon>Myxococcota</taxon>
        <taxon>Polyangia</taxon>
        <taxon>Nannocystales</taxon>
        <taxon>Nannocystaceae</taxon>
        <taxon>Enhygromyxa</taxon>
    </lineage>
</organism>
<feature type="chain" id="PRO_5002156992" description="Pyrrolo-quinoline quinone repeat domain-containing protein" evidence="5">
    <location>
        <begin position="20"/>
        <end position="402"/>
    </location>
</feature>
<evidence type="ECO:0000256" key="4">
    <source>
        <dbReference type="SAM" id="MobiDB-lite"/>
    </source>
</evidence>
<reference evidence="7 8" key="1">
    <citation type="submission" date="2014-12" db="EMBL/GenBank/DDBJ databases">
        <title>Genome assembly of Enhygromyxa salina DSM 15201.</title>
        <authorList>
            <person name="Sharma G."/>
            <person name="Subramanian S."/>
        </authorList>
    </citation>
    <scope>NUCLEOTIDE SEQUENCE [LARGE SCALE GENOMIC DNA]</scope>
    <source>
        <strain evidence="7 8">DSM 15201</strain>
    </source>
</reference>
<dbReference type="Pfam" id="PF13948">
    <property type="entry name" value="DUF4215"/>
    <property type="match status" value="1"/>
</dbReference>
<dbReference type="InterPro" id="IPR002372">
    <property type="entry name" value="PQQ_rpt_dom"/>
</dbReference>
<keyword evidence="3" id="KW-1015">Disulfide bond</keyword>
<dbReference type="InterPro" id="IPR011936">
    <property type="entry name" value="Myxo_disulph_rpt"/>
</dbReference>
<name>A0A0C1ZAG4_9BACT</name>
<dbReference type="EMBL" id="JMCC02000070">
    <property type="protein sequence ID" value="KIG14614.1"/>
    <property type="molecule type" value="Genomic_DNA"/>
</dbReference>
<feature type="region of interest" description="Disordered" evidence="4">
    <location>
        <begin position="19"/>
        <end position="70"/>
    </location>
</feature>
<dbReference type="RefSeq" id="WP_052553402.1">
    <property type="nucleotide sequence ID" value="NZ_JMCC02000070.1"/>
</dbReference>
<dbReference type="SUPFAM" id="SSF50998">
    <property type="entry name" value="Quinoprotein alcohol dehydrogenase-like"/>
    <property type="match status" value="1"/>
</dbReference>
<accession>A0A0C1ZAG4</accession>
<dbReference type="InterPro" id="IPR015943">
    <property type="entry name" value="WD40/YVTN_repeat-like_dom_sf"/>
</dbReference>
<gene>
    <name evidence="7" type="ORF">DB30_06669</name>
</gene>